<feature type="coiled-coil region" evidence="1">
    <location>
        <begin position="17"/>
        <end position="44"/>
    </location>
</feature>
<dbReference type="GO" id="GO:0005524">
    <property type="term" value="F:ATP binding"/>
    <property type="evidence" value="ECO:0007669"/>
    <property type="project" value="InterPro"/>
</dbReference>
<reference evidence="4 5" key="1">
    <citation type="submission" date="2015-10" db="EMBL/GenBank/DDBJ databases">
        <title>Genome analyses suggest a sexual origin of heterokaryosis in a supposedly ancient asexual fungus.</title>
        <authorList>
            <person name="Ropars J."/>
            <person name="Sedzielewska K."/>
            <person name="Noel J."/>
            <person name="Charron P."/>
            <person name="Farinelli L."/>
            <person name="Marton T."/>
            <person name="Kruger M."/>
            <person name="Pelin A."/>
            <person name="Brachmann A."/>
            <person name="Corradi N."/>
        </authorList>
    </citation>
    <scope>NUCLEOTIDE SEQUENCE [LARGE SCALE GENOMIC DNA]</scope>
    <source>
        <strain evidence="4 5">A4</strain>
    </source>
</reference>
<dbReference type="PROSITE" id="PS50011">
    <property type="entry name" value="PROTEIN_KINASE_DOM"/>
    <property type="match status" value="1"/>
</dbReference>
<sequence>MILTVRDLQVDSKENVIRLQTNAKSEFEKQVDETKEKIANLDEDAIDEFVRNKFKTLNDMFLERSNQMEKYVLSKKPKKPEKNPNETNKEHENKYKEVLNKDPYTLASDIYSFGVMMTELSSGKPPFYMRKHNIKLALEIYNGIRPEFGKGTPEIYKELAYRCMNTNSNQRPTASELFDIIKYWNNCIERESYQKEENFGNREKEIRVMFEEADKEIPNIQLHLRKMLIVDAIYTSRVFAFNDLQKLINSSIIANEEDCQDSQLHCLEVTRSLDIDDGNVADC</sequence>
<keyword evidence="5" id="KW-1185">Reference proteome</keyword>
<dbReference type="SUPFAM" id="SSF56112">
    <property type="entry name" value="Protein kinase-like (PK-like)"/>
    <property type="match status" value="1"/>
</dbReference>
<feature type="region of interest" description="Disordered" evidence="2">
    <location>
        <begin position="72"/>
        <end position="95"/>
    </location>
</feature>
<dbReference type="EMBL" id="LLXI01001343">
    <property type="protein sequence ID" value="PKY53193.1"/>
    <property type="molecule type" value="Genomic_DNA"/>
</dbReference>
<name>A0A2I1H2T3_9GLOM</name>
<evidence type="ECO:0000256" key="2">
    <source>
        <dbReference type="SAM" id="MobiDB-lite"/>
    </source>
</evidence>
<organism evidence="4 5">
    <name type="scientific">Rhizophagus irregularis</name>
    <dbReference type="NCBI Taxonomy" id="588596"/>
    <lineage>
        <taxon>Eukaryota</taxon>
        <taxon>Fungi</taxon>
        <taxon>Fungi incertae sedis</taxon>
        <taxon>Mucoromycota</taxon>
        <taxon>Glomeromycotina</taxon>
        <taxon>Glomeromycetes</taxon>
        <taxon>Glomerales</taxon>
        <taxon>Glomeraceae</taxon>
        <taxon>Rhizophagus</taxon>
    </lineage>
</organism>
<accession>A0A2I1H2T3</accession>
<gene>
    <name evidence="4" type="ORF">RhiirA4_471266</name>
</gene>
<dbReference type="InterPro" id="IPR053215">
    <property type="entry name" value="TKL_Ser/Thr_kinase"/>
</dbReference>
<comment type="caution">
    <text evidence="4">The sequence shown here is derived from an EMBL/GenBank/DDBJ whole genome shotgun (WGS) entry which is preliminary data.</text>
</comment>
<proteinExistence type="predicted"/>
<dbReference type="VEuPathDB" id="FungiDB:RhiirFUN_001704"/>
<dbReference type="Proteomes" id="UP000234323">
    <property type="component" value="Unassembled WGS sequence"/>
</dbReference>
<dbReference type="PANTHER" id="PTHR45756:SF1">
    <property type="entry name" value="PROTEIN KINASE DOMAIN CONTAINING PROTEIN"/>
    <property type="match status" value="1"/>
</dbReference>
<feature type="compositionally biased region" description="Basic and acidic residues" evidence="2">
    <location>
        <begin position="80"/>
        <end position="95"/>
    </location>
</feature>
<dbReference type="VEuPathDB" id="FungiDB:FUN_024607"/>
<dbReference type="PANTHER" id="PTHR45756">
    <property type="entry name" value="PALMITOYLTRANSFERASE"/>
    <property type="match status" value="1"/>
</dbReference>
<dbReference type="AlphaFoldDB" id="A0A2I1H2T3"/>
<dbReference type="Gene3D" id="1.10.510.10">
    <property type="entry name" value="Transferase(Phosphotransferase) domain 1"/>
    <property type="match status" value="1"/>
</dbReference>
<feature type="domain" description="Protein kinase" evidence="3">
    <location>
        <begin position="1"/>
        <end position="184"/>
    </location>
</feature>
<dbReference type="VEuPathDB" id="FungiDB:RhiirA1_457423"/>
<evidence type="ECO:0000259" key="3">
    <source>
        <dbReference type="PROSITE" id="PS50011"/>
    </source>
</evidence>
<dbReference type="Pfam" id="PF07714">
    <property type="entry name" value="PK_Tyr_Ser-Thr"/>
    <property type="match status" value="1"/>
</dbReference>
<dbReference type="GO" id="GO:0004672">
    <property type="term" value="F:protein kinase activity"/>
    <property type="evidence" value="ECO:0007669"/>
    <property type="project" value="InterPro"/>
</dbReference>
<keyword evidence="1" id="KW-0175">Coiled coil</keyword>
<dbReference type="VEuPathDB" id="FungiDB:FUN_023597"/>
<evidence type="ECO:0000256" key="1">
    <source>
        <dbReference type="SAM" id="Coils"/>
    </source>
</evidence>
<dbReference type="VEuPathDB" id="FungiDB:RhiirFUN_004035"/>
<evidence type="ECO:0000313" key="5">
    <source>
        <dbReference type="Proteomes" id="UP000234323"/>
    </source>
</evidence>
<protein>
    <recommendedName>
        <fullName evidence="3">Protein kinase domain-containing protein</fullName>
    </recommendedName>
</protein>
<dbReference type="InterPro" id="IPR011009">
    <property type="entry name" value="Kinase-like_dom_sf"/>
</dbReference>
<dbReference type="InterPro" id="IPR001245">
    <property type="entry name" value="Ser-Thr/Tyr_kinase_cat_dom"/>
</dbReference>
<dbReference type="InterPro" id="IPR000719">
    <property type="entry name" value="Prot_kinase_dom"/>
</dbReference>
<evidence type="ECO:0000313" key="4">
    <source>
        <dbReference type="EMBL" id="PKY53193.1"/>
    </source>
</evidence>